<gene>
    <name evidence="3" type="ORF">niasHT_014242</name>
</gene>
<dbReference type="AlphaFoldDB" id="A0ABD2KX44"/>
<reference evidence="3 4" key="1">
    <citation type="submission" date="2024-10" db="EMBL/GenBank/DDBJ databases">
        <authorList>
            <person name="Kim D."/>
        </authorList>
    </citation>
    <scope>NUCLEOTIDE SEQUENCE [LARGE SCALE GENOMIC DNA]</scope>
    <source>
        <strain evidence="3">BH-2024</strain>
    </source>
</reference>
<protein>
    <submittedName>
        <fullName evidence="3">Uncharacterized protein</fullName>
    </submittedName>
</protein>
<name>A0ABD2KX44_9BILA</name>
<evidence type="ECO:0000313" key="3">
    <source>
        <dbReference type="EMBL" id="KAL3107525.1"/>
    </source>
</evidence>
<feature type="signal peptide" evidence="2">
    <location>
        <begin position="1"/>
        <end position="18"/>
    </location>
</feature>
<sequence length="172" mass="17984">MLIFLIVISSVLINSALGNAPTDDENNDQQQDNASGSGKLMKGMVWLLAASSGLKGANAVGDNGAQIVQVNPTIPPANAPLPPSHSFNLSDFKPHTQLVPNVPRKIGQTNAVGHNGAKMIQVNPTIAPANAPLPPKHAVNLSDLKPHTQLVPNVPRKIGKNANNNGKKNGNQ</sequence>
<feature type="region of interest" description="Disordered" evidence="1">
    <location>
        <begin position="147"/>
        <end position="172"/>
    </location>
</feature>
<evidence type="ECO:0000256" key="1">
    <source>
        <dbReference type="SAM" id="MobiDB-lite"/>
    </source>
</evidence>
<accession>A0ABD2KX44</accession>
<comment type="caution">
    <text evidence="3">The sequence shown here is derived from an EMBL/GenBank/DDBJ whole genome shotgun (WGS) entry which is preliminary data.</text>
</comment>
<proteinExistence type="predicted"/>
<organism evidence="3 4">
    <name type="scientific">Heterodera trifolii</name>
    <dbReference type="NCBI Taxonomy" id="157864"/>
    <lineage>
        <taxon>Eukaryota</taxon>
        <taxon>Metazoa</taxon>
        <taxon>Ecdysozoa</taxon>
        <taxon>Nematoda</taxon>
        <taxon>Chromadorea</taxon>
        <taxon>Rhabditida</taxon>
        <taxon>Tylenchina</taxon>
        <taxon>Tylenchomorpha</taxon>
        <taxon>Tylenchoidea</taxon>
        <taxon>Heteroderidae</taxon>
        <taxon>Heteroderinae</taxon>
        <taxon>Heterodera</taxon>
    </lineage>
</organism>
<feature type="chain" id="PRO_5044811388" evidence="2">
    <location>
        <begin position="19"/>
        <end position="172"/>
    </location>
</feature>
<keyword evidence="4" id="KW-1185">Reference proteome</keyword>
<evidence type="ECO:0000256" key="2">
    <source>
        <dbReference type="SAM" id="SignalP"/>
    </source>
</evidence>
<dbReference type="EMBL" id="JBICBT010000616">
    <property type="protein sequence ID" value="KAL3107525.1"/>
    <property type="molecule type" value="Genomic_DNA"/>
</dbReference>
<keyword evidence="2" id="KW-0732">Signal</keyword>
<feature type="compositionally biased region" description="Low complexity" evidence="1">
    <location>
        <begin position="160"/>
        <end position="172"/>
    </location>
</feature>
<evidence type="ECO:0000313" key="4">
    <source>
        <dbReference type="Proteomes" id="UP001620626"/>
    </source>
</evidence>
<dbReference type="Proteomes" id="UP001620626">
    <property type="component" value="Unassembled WGS sequence"/>
</dbReference>